<name>C0E9S5_9FIRM</name>
<sequence length="646" mass="73405">MIKVTLKGGTVKEFEPGVSIADIAKSLGMGLYKAACAGKIGGKACDLRTPVTEDCEVEILTFDNVDGKHAFWHTASHILAQAVKRLYPNAKLAIGPAVENGFYYDIENEKGFTPEDLTKIEAEMKKIVKSGLELECFSLEPDEAVKLMQEAGEPYKVELAKEHAEKGEKISFYKQGEFVDLCAGPHLMSVSPVKAIKLTQATGAYWRGDANNAQLVRIYGTAFPKASELEAYLAAVEEAKKRDHNVIGRKLGYFTTVDVIGQGLPVLLPKGARVIQILQRFVEDEEEKRGYLLTKTPYFAKSDFYKISGHWQHYREGMFVMGDEEKDKEVFALRPMTCPFQFQAYLNEMRSYRDLPLRYNETSTLFRNEASGEMHGLIRVRQFTISEGHLACRPDQVEEEFKQCLELAKFMLETLGLDEDVTYRFSKWDENNRDKYIGSAEEWENVQNLMRGILNHLELDYTEADGEAAFYGPKLDIQIKNVYGKEDTLITIQIDFQLASRFDMVYTDTDGQKKYPYVIHRTSLGCYERTLALLLEKYAGALPLWIAPEQARILPIGERQHDAAYACRDELRKAGLRVEVDDRSEKIGYKIREAQLEKIPYMLVIGDKEVEANAVSVRSRKHGEMGAMPVTQFMEHALNEVRTKEK</sequence>
<evidence type="ECO:0000256" key="2">
    <source>
        <dbReference type="ARBA" id="ARBA00022490"/>
    </source>
</evidence>
<dbReference type="InterPro" id="IPR012675">
    <property type="entry name" value="Beta-grasp_dom_sf"/>
</dbReference>
<comment type="similarity">
    <text evidence="1 13">Belongs to the class-II aminoacyl-tRNA synthetase family.</text>
</comment>
<dbReference type="InterPro" id="IPR004095">
    <property type="entry name" value="TGS"/>
</dbReference>
<evidence type="ECO:0000256" key="3">
    <source>
        <dbReference type="ARBA" id="ARBA00022555"/>
    </source>
</evidence>
<dbReference type="GO" id="GO:0016740">
    <property type="term" value="F:transferase activity"/>
    <property type="evidence" value="ECO:0007669"/>
    <property type="project" value="UniProtKB-ARBA"/>
</dbReference>
<dbReference type="STRING" id="537013.CLOSTMETH_00576"/>
<dbReference type="GO" id="GO:0000049">
    <property type="term" value="F:tRNA binding"/>
    <property type="evidence" value="ECO:0007669"/>
    <property type="project" value="UniProtKB-KW"/>
</dbReference>
<dbReference type="InterPro" id="IPR047246">
    <property type="entry name" value="ThrRS_anticodon"/>
</dbReference>
<dbReference type="PANTHER" id="PTHR11451:SF56">
    <property type="entry name" value="THREONINE--TRNA LIGASE 1"/>
    <property type="match status" value="1"/>
</dbReference>
<feature type="binding site" evidence="13">
    <location>
        <position position="338"/>
    </location>
    <ligand>
        <name>Zn(2+)</name>
        <dbReference type="ChEBI" id="CHEBI:29105"/>
        <note>catalytic</note>
    </ligand>
</feature>
<dbReference type="AlphaFoldDB" id="C0E9S5"/>
<proteinExistence type="inferred from homology"/>
<dbReference type="SUPFAM" id="SSF52954">
    <property type="entry name" value="Class II aaRS ABD-related"/>
    <property type="match status" value="1"/>
</dbReference>
<keyword evidence="10 13" id="KW-0648">Protein biosynthesis</keyword>
<evidence type="ECO:0000256" key="11">
    <source>
        <dbReference type="ARBA" id="ARBA00023146"/>
    </source>
</evidence>
<keyword evidence="8 13" id="KW-0067">ATP-binding</keyword>
<dbReference type="InterPro" id="IPR012947">
    <property type="entry name" value="tRNA_SAD"/>
</dbReference>
<dbReference type="Proteomes" id="UP000003340">
    <property type="component" value="Unassembled WGS sequence"/>
</dbReference>
<dbReference type="SMART" id="SM00863">
    <property type="entry name" value="tRNA_SAD"/>
    <property type="match status" value="1"/>
</dbReference>
<keyword evidence="11 13" id="KW-0030">Aminoacyl-tRNA synthetase</keyword>
<dbReference type="PRINTS" id="PR01047">
    <property type="entry name" value="TRNASYNTHTHR"/>
</dbReference>
<dbReference type="Pfam" id="PF03129">
    <property type="entry name" value="HGTP_anticodon"/>
    <property type="match status" value="1"/>
</dbReference>
<dbReference type="GO" id="GO:0006435">
    <property type="term" value="P:threonyl-tRNA aminoacylation"/>
    <property type="evidence" value="ECO:0007669"/>
    <property type="project" value="UniProtKB-UniRule"/>
</dbReference>
<dbReference type="eggNOG" id="COG0441">
    <property type="taxonomic scope" value="Bacteria"/>
</dbReference>
<dbReference type="PANTHER" id="PTHR11451">
    <property type="entry name" value="THREONINE-TRNA LIGASE"/>
    <property type="match status" value="1"/>
</dbReference>
<dbReference type="GO" id="GO:0005524">
    <property type="term" value="F:ATP binding"/>
    <property type="evidence" value="ECO:0007669"/>
    <property type="project" value="UniProtKB-UniRule"/>
</dbReference>
<dbReference type="InterPro" id="IPR036621">
    <property type="entry name" value="Anticodon-bd_dom_sf"/>
</dbReference>
<evidence type="ECO:0000256" key="7">
    <source>
        <dbReference type="ARBA" id="ARBA00022833"/>
    </source>
</evidence>
<feature type="domain" description="TGS" evidence="15">
    <location>
        <begin position="1"/>
        <end position="61"/>
    </location>
</feature>
<keyword evidence="5 13" id="KW-0479">Metal-binding</keyword>
<dbReference type="SUPFAM" id="SSF55186">
    <property type="entry name" value="ThrRS/AlaRS common domain"/>
    <property type="match status" value="1"/>
</dbReference>
<comment type="caution">
    <text evidence="16">The sequence shown here is derived from an EMBL/GenBank/DDBJ whole genome shotgun (WGS) entry which is preliminary data.</text>
</comment>
<dbReference type="FunFam" id="3.40.50.800:FF:000001">
    <property type="entry name" value="Threonine--tRNA ligase"/>
    <property type="match status" value="1"/>
</dbReference>
<dbReference type="SUPFAM" id="SSF81271">
    <property type="entry name" value="TGS-like"/>
    <property type="match status" value="1"/>
</dbReference>
<evidence type="ECO:0000313" key="16">
    <source>
        <dbReference type="EMBL" id="EEG31840.1"/>
    </source>
</evidence>
<comment type="subunit">
    <text evidence="13">Homodimer.</text>
</comment>
<dbReference type="HOGENOM" id="CLU_008554_0_1_9"/>
<dbReference type="Gene3D" id="3.30.930.10">
    <property type="entry name" value="Bira Bifunctional Protein, Domain 2"/>
    <property type="match status" value="1"/>
</dbReference>
<comment type="caution">
    <text evidence="13">Lacks conserved residue(s) required for the propagation of feature annotation.</text>
</comment>
<dbReference type="InterPro" id="IPR045864">
    <property type="entry name" value="aa-tRNA-synth_II/BPL/LPL"/>
</dbReference>
<feature type="domain" description="Aminoacyl-transfer RNA synthetases class-II family profile" evidence="14">
    <location>
        <begin position="269"/>
        <end position="543"/>
    </location>
</feature>
<dbReference type="HAMAP" id="MF_00184">
    <property type="entry name" value="Thr_tRNA_synth"/>
    <property type="match status" value="1"/>
</dbReference>
<comment type="catalytic activity">
    <reaction evidence="12 13">
        <text>tRNA(Thr) + L-threonine + ATP = L-threonyl-tRNA(Thr) + AMP + diphosphate + H(+)</text>
        <dbReference type="Rhea" id="RHEA:24624"/>
        <dbReference type="Rhea" id="RHEA-COMP:9670"/>
        <dbReference type="Rhea" id="RHEA-COMP:9704"/>
        <dbReference type="ChEBI" id="CHEBI:15378"/>
        <dbReference type="ChEBI" id="CHEBI:30616"/>
        <dbReference type="ChEBI" id="CHEBI:33019"/>
        <dbReference type="ChEBI" id="CHEBI:57926"/>
        <dbReference type="ChEBI" id="CHEBI:78442"/>
        <dbReference type="ChEBI" id="CHEBI:78534"/>
        <dbReference type="ChEBI" id="CHEBI:456215"/>
        <dbReference type="EC" id="6.1.1.3"/>
    </reaction>
</comment>
<dbReference type="Pfam" id="PF00587">
    <property type="entry name" value="tRNA-synt_2b"/>
    <property type="match status" value="1"/>
</dbReference>
<comment type="cofactor">
    <cofactor evidence="13">
        <name>Zn(2+)</name>
        <dbReference type="ChEBI" id="CHEBI:29105"/>
    </cofactor>
    <text evidence="13">Binds 1 zinc ion per subunit.</text>
</comment>
<dbReference type="CDD" id="cd00771">
    <property type="entry name" value="ThrRS_core"/>
    <property type="match status" value="1"/>
</dbReference>
<dbReference type="CDD" id="cd01667">
    <property type="entry name" value="TGS_ThrRS"/>
    <property type="match status" value="1"/>
</dbReference>
<dbReference type="EC" id="6.1.1.3" evidence="13"/>
<dbReference type="InterPro" id="IPR018163">
    <property type="entry name" value="Thr/Ala-tRNA-synth_IIc_edit"/>
</dbReference>
<dbReference type="InterPro" id="IPR006195">
    <property type="entry name" value="aa-tRNA-synth_II"/>
</dbReference>
<dbReference type="Gene3D" id="3.10.20.30">
    <property type="match status" value="1"/>
</dbReference>
<keyword evidence="6 13" id="KW-0547">Nucleotide-binding</keyword>
<keyword evidence="4 13" id="KW-0436">Ligase</keyword>
<dbReference type="EMBL" id="ACEC01000021">
    <property type="protein sequence ID" value="EEG31840.1"/>
    <property type="molecule type" value="Genomic_DNA"/>
</dbReference>
<dbReference type="GO" id="GO:0005737">
    <property type="term" value="C:cytoplasm"/>
    <property type="evidence" value="ECO:0007669"/>
    <property type="project" value="UniProtKB-SubCell"/>
</dbReference>
<dbReference type="Gene3D" id="3.40.50.800">
    <property type="entry name" value="Anticodon-binding domain"/>
    <property type="match status" value="1"/>
</dbReference>
<feature type="binding site" evidence="13">
    <location>
        <position position="520"/>
    </location>
    <ligand>
        <name>Zn(2+)</name>
        <dbReference type="ChEBI" id="CHEBI:29105"/>
        <note>catalytic</note>
    </ligand>
</feature>
<organism evidence="16 17">
    <name type="scientific">[Clostridium] methylpentosum DSM 5476</name>
    <dbReference type="NCBI Taxonomy" id="537013"/>
    <lineage>
        <taxon>Bacteria</taxon>
        <taxon>Bacillati</taxon>
        <taxon>Bacillota</taxon>
        <taxon>Clostridia</taxon>
        <taxon>Eubacteriales</taxon>
        <taxon>Oscillospiraceae</taxon>
        <taxon>Oscillospiraceae incertae sedis</taxon>
    </lineage>
</organism>
<evidence type="ECO:0000256" key="13">
    <source>
        <dbReference type="HAMAP-Rule" id="MF_00184"/>
    </source>
</evidence>
<evidence type="ECO:0000256" key="5">
    <source>
        <dbReference type="ARBA" id="ARBA00022723"/>
    </source>
</evidence>
<dbReference type="InterPro" id="IPR002320">
    <property type="entry name" value="Thr-tRNA-ligase_IIa"/>
</dbReference>
<dbReference type="GO" id="GO:0046872">
    <property type="term" value="F:metal ion binding"/>
    <property type="evidence" value="ECO:0007669"/>
    <property type="project" value="UniProtKB-KW"/>
</dbReference>
<dbReference type="InterPro" id="IPR004154">
    <property type="entry name" value="Anticodon-bd"/>
</dbReference>
<keyword evidence="17" id="KW-1185">Reference proteome</keyword>
<dbReference type="SUPFAM" id="SSF55681">
    <property type="entry name" value="Class II aaRS and biotin synthetases"/>
    <property type="match status" value="1"/>
</dbReference>
<keyword evidence="2 13" id="KW-0963">Cytoplasm</keyword>
<reference evidence="16 17" key="2">
    <citation type="submission" date="2009-02" db="EMBL/GenBank/DDBJ databases">
        <title>Draft genome sequence of Clostridium methylpentosum (DSM 5476).</title>
        <authorList>
            <person name="Sudarsanam P."/>
            <person name="Ley R."/>
            <person name="Guruge J."/>
            <person name="Turnbaugh P.J."/>
            <person name="Mahowald M."/>
            <person name="Liep D."/>
            <person name="Gordon J."/>
        </authorList>
    </citation>
    <scope>NUCLEOTIDE SEQUENCE [LARGE SCALE GENOMIC DNA]</scope>
    <source>
        <strain evidence="16 17">DSM 5476</strain>
    </source>
</reference>
<evidence type="ECO:0000256" key="9">
    <source>
        <dbReference type="ARBA" id="ARBA00022884"/>
    </source>
</evidence>
<dbReference type="PROSITE" id="PS50862">
    <property type="entry name" value="AA_TRNA_LIGASE_II"/>
    <property type="match status" value="1"/>
</dbReference>
<dbReference type="Gene3D" id="3.30.980.10">
    <property type="entry name" value="Threonyl-trna Synthetase, Chain A, domain 2"/>
    <property type="match status" value="1"/>
</dbReference>
<dbReference type="CDD" id="cd00860">
    <property type="entry name" value="ThrRS_anticodon"/>
    <property type="match status" value="1"/>
</dbReference>
<dbReference type="Pfam" id="PF07973">
    <property type="entry name" value="tRNA_SAD"/>
    <property type="match status" value="1"/>
</dbReference>
<dbReference type="InterPro" id="IPR033728">
    <property type="entry name" value="ThrRS_core"/>
</dbReference>
<dbReference type="InterPro" id="IPR012676">
    <property type="entry name" value="TGS-like"/>
</dbReference>
<keyword evidence="3 13" id="KW-0820">tRNA-binding</keyword>
<evidence type="ECO:0000259" key="14">
    <source>
        <dbReference type="PROSITE" id="PS50862"/>
    </source>
</evidence>
<evidence type="ECO:0000256" key="4">
    <source>
        <dbReference type="ARBA" id="ARBA00022598"/>
    </source>
</evidence>
<dbReference type="GO" id="GO:0004829">
    <property type="term" value="F:threonine-tRNA ligase activity"/>
    <property type="evidence" value="ECO:0007669"/>
    <property type="project" value="UniProtKB-UniRule"/>
</dbReference>
<protein>
    <recommendedName>
        <fullName evidence="13">Threonine--tRNA ligase</fullName>
        <ecNumber evidence="13">6.1.1.3</ecNumber>
    </recommendedName>
    <alternativeName>
        <fullName evidence="13">Threonyl-tRNA synthetase</fullName>
        <shortName evidence="13">ThrRS</shortName>
    </alternativeName>
</protein>
<dbReference type="FunFam" id="3.30.980.10:FF:000005">
    <property type="entry name" value="Threonyl-tRNA synthetase, mitochondrial"/>
    <property type="match status" value="1"/>
</dbReference>
<evidence type="ECO:0000313" key="17">
    <source>
        <dbReference type="Proteomes" id="UP000003340"/>
    </source>
</evidence>
<dbReference type="Gene3D" id="3.30.54.20">
    <property type="match status" value="1"/>
</dbReference>
<dbReference type="FunFam" id="3.30.930.10:FF:000002">
    <property type="entry name" value="Threonine--tRNA ligase"/>
    <property type="match status" value="1"/>
</dbReference>
<evidence type="ECO:0000256" key="10">
    <source>
        <dbReference type="ARBA" id="ARBA00022917"/>
    </source>
</evidence>
<keyword evidence="9 13" id="KW-0694">RNA-binding</keyword>
<reference evidence="16 17" key="1">
    <citation type="submission" date="2009-01" db="EMBL/GenBank/DDBJ databases">
        <authorList>
            <person name="Fulton L."/>
            <person name="Clifton S."/>
            <person name="Fulton B."/>
            <person name="Xu J."/>
            <person name="Minx P."/>
            <person name="Pepin K.H."/>
            <person name="Johnson M."/>
            <person name="Bhonagiri V."/>
            <person name="Nash W.E."/>
            <person name="Mardis E.R."/>
            <person name="Wilson R.K."/>
        </authorList>
    </citation>
    <scope>NUCLEOTIDE SEQUENCE [LARGE SCALE GENOMIC DNA]</scope>
    <source>
        <strain evidence="16 17">DSM 5476</strain>
    </source>
</reference>
<dbReference type="GO" id="GO:0140096">
    <property type="term" value="F:catalytic activity, acting on a protein"/>
    <property type="evidence" value="ECO:0007669"/>
    <property type="project" value="UniProtKB-ARBA"/>
</dbReference>
<dbReference type="InterPro" id="IPR002314">
    <property type="entry name" value="aa-tRNA-synt_IIb"/>
</dbReference>
<keyword evidence="7 13" id="KW-0862">Zinc</keyword>
<evidence type="ECO:0000256" key="6">
    <source>
        <dbReference type="ARBA" id="ARBA00022741"/>
    </source>
</evidence>
<evidence type="ECO:0000256" key="8">
    <source>
        <dbReference type="ARBA" id="ARBA00022840"/>
    </source>
</evidence>
<comment type="subcellular location">
    <subcellularLocation>
        <location evidence="13">Cytoplasm</location>
    </subcellularLocation>
</comment>
<dbReference type="NCBIfam" id="TIGR00418">
    <property type="entry name" value="thrS"/>
    <property type="match status" value="1"/>
</dbReference>
<dbReference type="Pfam" id="PF02824">
    <property type="entry name" value="TGS"/>
    <property type="match status" value="1"/>
</dbReference>
<accession>C0E9S5</accession>
<gene>
    <name evidence="13 16" type="primary">thrS</name>
    <name evidence="16" type="ORF">CLOSTMETH_00576</name>
</gene>
<feature type="binding site" evidence="13">
    <location>
        <position position="389"/>
    </location>
    <ligand>
        <name>Zn(2+)</name>
        <dbReference type="ChEBI" id="CHEBI:29105"/>
        <note>catalytic</note>
    </ligand>
</feature>
<evidence type="ECO:0000256" key="1">
    <source>
        <dbReference type="ARBA" id="ARBA00008226"/>
    </source>
</evidence>
<evidence type="ECO:0000259" key="15">
    <source>
        <dbReference type="PROSITE" id="PS51880"/>
    </source>
</evidence>
<evidence type="ECO:0000256" key="12">
    <source>
        <dbReference type="ARBA" id="ARBA00049515"/>
    </source>
</evidence>
<dbReference type="PROSITE" id="PS51880">
    <property type="entry name" value="TGS"/>
    <property type="match status" value="1"/>
</dbReference>